<dbReference type="SUPFAM" id="SSF47226">
    <property type="entry name" value="Histidine-containing phosphotransfer domain, HPT domain"/>
    <property type="match status" value="1"/>
</dbReference>
<dbReference type="Pfam" id="PF02518">
    <property type="entry name" value="HATPase_c"/>
    <property type="match status" value="1"/>
</dbReference>
<name>A0A6B3SUJ1_9BURK</name>
<gene>
    <name evidence="23" type="ORF">G3574_23960</name>
</gene>
<dbReference type="SMART" id="SM00388">
    <property type="entry name" value="HisKA"/>
    <property type="match status" value="1"/>
</dbReference>
<dbReference type="PANTHER" id="PTHR43047">
    <property type="entry name" value="TWO-COMPONENT HISTIDINE PROTEIN KINASE"/>
    <property type="match status" value="1"/>
</dbReference>
<evidence type="ECO:0000313" key="23">
    <source>
        <dbReference type="EMBL" id="NEX64148.1"/>
    </source>
</evidence>
<dbReference type="InterPro" id="IPR003594">
    <property type="entry name" value="HATPase_dom"/>
</dbReference>
<evidence type="ECO:0000256" key="7">
    <source>
        <dbReference type="ARBA" id="ARBA00022679"/>
    </source>
</evidence>
<dbReference type="PRINTS" id="PR00344">
    <property type="entry name" value="BCTRLSENSOR"/>
</dbReference>
<dbReference type="Gene3D" id="3.40.50.2300">
    <property type="match status" value="1"/>
</dbReference>
<dbReference type="InterPro" id="IPR036641">
    <property type="entry name" value="HPT_dom_sf"/>
</dbReference>
<evidence type="ECO:0000256" key="18">
    <source>
        <dbReference type="PROSITE-ProRule" id="PRU00110"/>
    </source>
</evidence>
<evidence type="ECO:0000313" key="24">
    <source>
        <dbReference type="Proteomes" id="UP000482155"/>
    </source>
</evidence>
<keyword evidence="13" id="KW-0902">Two-component regulatory system</keyword>
<keyword evidence="8" id="KW-0812">Transmembrane</keyword>
<keyword evidence="11" id="KW-0067">ATP-binding</keyword>
<dbReference type="Pfam" id="PF00072">
    <property type="entry name" value="Response_reg"/>
    <property type="match status" value="1"/>
</dbReference>
<evidence type="ECO:0000256" key="14">
    <source>
        <dbReference type="ARBA" id="ARBA00023026"/>
    </source>
</evidence>
<protein>
    <recommendedName>
        <fullName evidence="17">Virulence sensor protein BvgS</fullName>
        <ecNumber evidence="3">2.7.13.3</ecNumber>
    </recommendedName>
</protein>
<dbReference type="EMBL" id="JAAIVB010000078">
    <property type="protein sequence ID" value="NEX64148.1"/>
    <property type="molecule type" value="Genomic_DNA"/>
</dbReference>
<evidence type="ECO:0000256" key="12">
    <source>
        <dbReference type="ARBA" id="ARBA00022989"/>
    </source>
</evidence>
<dbReference type="SUPFAM" id="SSF55785">
    <property type="entry name" value="PYP-like sensor domain (PAS domain)"/>
    <property type="match status" value="1"/>
</dbReference>
<comment type="caution">
    <text evidence="23">The sequence shown here is derived from an EMBL/GenBank/DDBJ whole genome shotgun (WGS) entry which is preliminary data.</text>
</comment>
<comment type="function">
    <text evidence="16">Member of the two-component regulatory system BvgS/BvgA. Phosphorylates BvgA via a four-step phosphorelay in response to environmental signals.</text>
</comment>
<evidence type="ECO:0000259" key="22">
    <source>
        <dbReference type="PROSITE" id="PS50894"/>
    </source>
</evidence>
<dbReference type="SUPFAM" id="SSF52172">
    <property type="entry name" value="CheY-like"/>
    <property type="match status" value="1"/>
</dbReference>
<accession>A0A6B3SUJ1</accession>
<dbReference type="Pfam" id="PF01627">
    <property type="entry name" value="Hpt"/>
    <property type="match status" value="1"/>
</dbReference>
<feature type="domain" description="HPt" evidence="22">
    <location>
        <begin position="590"/>
        <end position="685"/>
    </location>
</feature>
<evidence type="ECO:0000256" key="13">
    <source>
        <dbReference type="ARBA" id="ARBA00023012"/>
    </source>
</evidence>
<keyword evidence="14" id="KW-0843">Virulence</keyword>
<keyword evidence="7" id="KW-0808">Transferase</keyword>
<dbReference type="EC" id="2.7.13.3" evidence="3"/>
<evidence type="ECO:0000256" key="15">
    <source>
        <dbReference type="ARBA" id="ARBA00023136"/>
    </source>
</evidence>
<dbReference type="InterPro" id="IPR001789">
    <property type="entry name" value="Sig_transdc_resp-reg_receiver"/>
</dbReference>
<dbReference type="Pfam" id="PF00512">
    <property type="entry name" value="HisKA"/>
    <property type="match status" value="1"/>
</dbReference>
<dbReference type="PROSITE" id="PS50894">
    <property type="entry name" value="HPT"/>
    <property type="match status" value="1"/>
</dbReference>
<evidence type="ECO:0000256" key="3">
    <source>
        <dbReference type="ARBA" id="ARBA00012438"/>
    </source>
</evidence>
<evidence type="ECO:0000256" key="17">
    <source>
        <dbReference type="ARBA" id="ARBA00070152"/>
    </source>
</evidence>
<evidence type="ECO:0000256" key="11">
    <source>
        <dbReference type="ARBA" id="ARBA00022840"/>
    </source>
</evidence>
<keyword evidence="10" id="KW-0418">Kinase</keyword>
<dbReference type="Proteomes" id="UP000482155">
    <property type="component" value="Unassembled WGS sequence"/>
</dbReference>
<evidence type="ECO:0000256" key="4">
    <source>
        <dbReference type="ARBA" id="ARBA00022475"/>
    </source>
</evidence>
<dbReference type="CDD" id="cd16922">
    <property type="entry name" value="HATPase_EvgS-ArcB-TorS-like"/>
    <property type="match status" value="1"/>
</dbReference>
<evidence type="ECO:0000256" key="16">
    <source>
        <dbReference type="ARBA" id="ARBA00058004"/>
    </source>
</evidence>
<evidence type="ECO:0000256" key="5">
    <source>
        <dbReference type="ARBA" id="ARBA00022519"/>
    </source>
</evidence>
<dbReference type="CDD" id="cd00082">
    <property type="entry name" value="HisKA"/>
    <property type="match status" value="1"/>
</dbReference>
<organism evidence="23 24">
    <name type="scientific">Noviherbaspirillum galbum</name>
    <dbReference type="NCBI Taxonomy" id="2709383"/>
    <lineage>
        <taxon>Bacteria</taxon>
        <taxon>Pseudomonadati</taxon>
        <taxon>Pseudomonadota</taxon>
        <taxon>Betaproteobacteria</taxon>
        <taxon>Burkholderiales</taxon>
        <taxon>Oxalobacteraceae</taxon>
        <taxon>Noviherbaspirillum</taxon>
    </lineage>
</organism>
<dbReference type="PROSITE" id="PS50109">
    <property type="entry name" value="HIS_KIN"/>
    <property type="match status" value="1"/>
</dbReference>
<keyword evidence="5" id="KW-0997">Cell inner membrane</keyword>
<dbReference type="CDD" id="cd17546">
    <property type="entry name" value="REC_hyHK_CKI1_RcsC-like"/>
    <property type="match status" value="1"/>
</dbReference>
<feature type="domain" description="Response regulatory" evidence="21">
    <location>
        <begin position="440"/>
        <end position="556"/>
    </location>
</feature>
<evidence type="ECO:0000256" key="10">
    <source>
        <dbReference type="ARBA" id="ARBA00022777"/>
    </source>
</evidence>
<dbReference type="SUPFAM" id="SSF47384">
    <property type="entry name" value="Homodimeric domain of signal transducing histidine kinase"/>
    <property type="match status" value="1"/>
</dbReference>
<proteinExistence type="predicted"/>
<evidence type="ECO:0000256" key="19">
    <source>
        <dbReference type="PROSITE-ProRule" id="PRU00169"/>
    </source>
</evidence>
<feature type="modified residue" description="Phosphohistidine" evidence="18">
    <location>
        <position position="629"/>
    </location>
</feature>
<keyword evidence="9" id="KW-0732">Signal</keyword>
<dbReference type="Gene3D" id="3.30.565.10">
    <property type="entry name" value="Histidine kinase-like ATPase, C-terminal domain"/>
    <property type="match status" value="1"/>
</dbReference>
<dbReference type="InterPro" id="IPR003661">
    <property type="entry name" value="HisK_dim/P_dom"/>
</dbReference>
<dbReference type="AlphaFoldDB" id="A0A6B3SUJ1"/>
<dbReference type="Gene3D" id="3.30.450.20">
    <property type="entry name" value="PAS domain"/>
    <property type="match status" value="1"/>
</dbReference>
<evidence type="ECO:0000256" key="9">
    <source>
        <dbReference type="ARBA" id="ARBA00022729"/>
    </source>
</evidence>
<dbReference type="SUPFAM" id="SSF55874">
    <property type="entry name" value="ATPase domain of HSP90 chaperone/DNA topoisomerase II/histidine kinase"/>
    <property type="match status" value="1"/>
</dbReference>
<dbReference type="PROSITE" id="PS50110">
    <property type="entry name" value="RESPONSE_REGULATORY"/>
    <property type="match status" value="1"/>
</dbReference>
<evidence type="ECO:0000256" key="6">
    <source>
        <dbReference type="ARBA" id="ARBA00022553"/>
    </source>
</evidence>
<keyword evidence="11" id="KW-0547">Nucleotide-binding</keyword>
<feature type="domain" description="Histidine kinase" evidence="20">
    <location>
        <begin position="188"/>
        <end position="409"/>
    </location>
</feature>
<dbReference type="RefSeq" id="WP_163968060.1">
    <property type="nucleotide sequence ID" value="NZ_JAAIVB010000078.1"/>
</dbReference>
<dbReference type="GO" id="GO:0005886">
    <property type="term" value="C:plasma membrane"/>
    <property type="evidence" value="ECO:0007669"/>
    <property type="project" value="UniProtKB-SubCell"/>
</dbReference>
<keyword evidence="6 19" id="KW-0597">Phosphoprotein</keyword>
<reference evidence="23 24" key="1">
    <citation type="submission" date="2020-02" db="EMBL/GenBank/DDBJ databases">
        <authorList>
            <person name="Kim M.K."/>
        </authorList>
    </citation>
    <scope>NUCLEOTIDE SEQUENCE [LARGE SCALE GENOMIC DNA]</scope>
    <source>
        <strain evidence="23 24">17J57-3</strain>
    </source>
</reference>
<dbReference type="SMART" id="SM00073">
    <property type="entry name" value="HPT"/>
    <property type="match status" value="1"/>
</dbReference>
<evidence type="ECO:0000256" key="1">
    <source>
        <dbReference type="ARBA" id="ARBA00000085"/>
    </source>
</evidence>
<dbReference type="GO" id="GO:0000155">
    <property type="term" value="F:phosphorelay sensor kinase activity"/>
    <property type="evidence" value="ECO:0007669"/>
    <property type="project" value="InterPro"/>
</dbReference>
<keyword evidence="15" id="KW-0472">Membrane</keyword>
<dbReference type="Gene3D" id="1.20.120.160">
    <property type="entry name" value="HPT domain"/>
    <property type="match status" value="1"/>
</dbReference>
<dbReference type="InterPro" id="IPR005467">
    <property type="entry name" value="His_kinase_dom"/>
</dbReference>
<dbReference type="InterPro" id="IPR011006">
    <property type="entry name" value="CheY-like_superfamily"/>
</dbReference>
<evidence type="ECO:0000256" key="2">
    <source>
        <dbReference type="ARBA" id="ARBA00004429"/>
    </source>
</evidence>
<dbReference type="InterPro" id="IPR036890">
    <property type="entry name" value="HATPase_C_sf"/>
</dbReference>
<dbReference type="InterPro" id="IPR004358">
    <property type="entry name" value="Sig_transdc_His_kin-like_C"/>
</dbReference>
<feature type="modified residue" description="4-aspartylphosphate" evidence="19">
    <location>
        <position position="489"/>
    </location>
</feature>
<keyword evidence="12" id="KW-1133">Transmembrane helix</keyword>
<dbReference type="InterPro" id="IPR035965">
    <property type="entry name" value="PAS-like_dom_sf"/>
</dbReference>
<evidence type="ECO:0000256" key="8">
    <source>
        <dbReference type="ARBA" id="ARBA00022692"/>
    </source>
</evidence>
<dbReference type="SMART" id="SM00448">
    <property type="entry name" value="REC"/>
    <property type="match status" value="1"/>
</dbReference>
<dbReference type="FunFam" id="3.30.565.10:FF:000010">
    <property type="entry name" value="Sensor histidine kinase RcsC"/>
    <property type="match status" value="1"/>
</dbReference>
<dbReference type="PANTHER" id="PTHR43047:SF64">
    <property type="entry name" value="HISTIDINE KINASE CONTAINING CHEY-HOMOLOGOUS RECEIVER DOMAIN AND PAS DOMAIN-RELATED"/>
    <property type="match status" value="1"/>
</dbReference>
<comment type="catalytic activity">
    <reaction evidence="1">
        <text>ATP + protein L-histidine = ADP + protein N-phospho-L-histidine.</text>
        <dbReference type="EC" id="2.7.13.3"/>
    </reaction>
</comment>
<dbReference type="InterPro" id="IPR036097">
    <property type="entry name" value="HisK_dim/P_sf"/>
</dbReference>
<dbReference type="InterPro" id="IPR008207">
    <property type="entry name" value="Sig_transdc_His_kin_Hpt_dom"/>
</dbReference>
<dbReference type="SMART" id="SM00387">
    <property type="entry name" value="HATPase_c"/>
    <property type="match status" value="1"/>
</dbReference>
<dbReference type="Gene3D" id="1.10.287.130">
    <property type="match status" value="1"/>
</dbReference>
<sequence length="686" mass="74620">MMGAPGEDWTSSTSRVDDWSAAFFDDAPCGYALLDADGGICRVNRTLASWLGLDEKGPLPDGIRRFADLLPPGGRIFFDTHYQPLLQMQGAAGEIALDMQARDGSLLPVLVHGKALPRKPSSRPAFVLSVFNASERRHFERELLKAKKKAELDATLLEERVKARTRELADALKVAEAAARAKSEFLANMSHEIRTPLNGMLGMARLACEEAQHSLLAGRLATIVRSGEHLKHVVDQILDFSKLEAHKVELEDVEIKPAALVQDCLRLFTTAAERGAVVLGHEIADDVPAVVAGDPHRLQQVLANLIDNAIKYAPGGKVNVGVETLQRDAAGCVLRWTVSDNGIGMTPSQQLRVFDAFEQADMSTTRRYGGTGLGLSICRQVVRLLGGDIGVASEPGRGSRFWFTTRLGQDRGERGSQTLATVAVGAPPLAEVISLLRGARILVVEDNEVNQELAVLQLERVKARVSVAVDGRAALDLVRANRYDAVLMDIQMPVMDGYEAAARIRAMPAFRDLPIIAMTANVLDAEKTRCLQAGMSGFITKPVEPEQLYRLLASLVSCVDVTQRGTPVRAANAPDGAFDLPTLATMVGDDPLILRRFAMRFVESARITLREIEDAFAASELQQVRMLAHRLKSSCGVVGATRLQQACFALEHARQDRGVMRGIFVEMVGLLEETERGIGGVFLGEE</sequence>
<keyword evidence="24" id="KW-1185">Reference proteome</keyword>
<evidence type="ECO:0000259" key="20">
    <source>
        <dbReference type="PROSITE" id="PS50109"/>
    </source>
</evidence>
<evidence type="ECO:0000259" key="21">
    <source>
        <dbReference type="PROSITE" id="PS50110"/>
    </source>
</evidence>
<comment type="subcellular location">
    <subcellularLocation>
        <location evidence="2">Cell inner membrane</location>
        <topology evidence="2">Multi-pass membrane protein</topology>
    </subcellularLocation>
</comment>
<dbReference type="CDD" id="cd00088">
    <property type="entry name" value="HPT"/>
    <property type="match status" value="1"/>
</dbReference>
<keyword evidence="4" id="KW-1003">Cell membrane</keyword>